<dbReference type="EMBL" id="JACEIQ010000014">
    <property type="protein sequence ID" value="MBA4495315.1"/>
    <property type="molecule type" value="Genomic_DNA"/>
</dbReference>
<sequence length="448" mass="50346">MNRFEQKIKELSVQEKSVELPDVVRERLDQTLQSLPVKKRKSPIMRTLLTGSTAAALLIGGTIAAGYVSPAMAETLKKVPVIGSVFETAGDYGLKTANKKGLTTAVNQEIQVSGGTFRVSEVLYDGNRLSVGFVYKSKDKLDIDKLFHHFSFGYNGKRSFSGMGLSGDPIDEHTFNGIFNLTPETKLPKEFTLNLFYTDKKASDNKEIKLDIPVKISSKKKVYTINKSKSAKDVTVTVKKVTFTDASTELIVETKHRDARDRFPSLQFMMIDDRGIIIQRLEQSGSSVRPDGNNVISHKLTFSPMKRIPRYVIVKPVDSSGVKVKLPIPYNKVKMDDLPTIEKPVILSQGKAGSLHINRVEFLPNKTVVHYQARGKEPFDHFHDLQLQDAAGKKYRPIKLPKVENPDTYSFVAEFTAWKKNEPLTFVTRELPLNIHRNDLAIKVPIQK</sequence>
<dbReference type="Gene3D" id="2.60.40.1640">
    <property type="entry name" value="Conserved domain protein"/>
    <property type="match status" value="1"/>
</dbReference>
<organism evidence="4 5">
    <name type="scientific">Paenactinomyces guangxiensis</name>
    <dbReference type="NCBI Taxonomy" id="1490290"/>
    <lineage>
        <taxon>Bacteria</taxon>
        <taxon>Bacillati</taxon>
        <taxon>Bacillota</taxon>
        <taxon>Bacilli</taxon>
        <taxon>Bacillales</taxon>
        <taxon>Thermoactinomycetaceae</taxon>
        <taxon>Paenactinomyces</taxon>
    </lineage>
</organism>
<feature type="domain" description="DUF5643" evidence="3">
    <location>
        <begin position="220"/>
        <end position="320"/>
    </location>
</feature>
<evidence type="ECO:0000313" key="4">
    <source>
        <dbReference type="EMBL" id="MBA4495315.1"/>
    </source>
</evidence>
<feature type="domain" description="DUF4179" evidence="2">
    <location>
        <begin position="50"/>
        <end position="136"/>
    </location>
</feature>
<keyword evidence="1" id="KW-1133">Transmembrane helix</keyword>
<dbReference type="Pfam" id="PF13786">
    <property type="entry name" value="DUF4179"/>
    <property type="match status" value="1"/>
</dbReference>
<evidence type="ECO:0000259" key="3">
    <source>
        <dbReference type="Pfam" id="PF18705"/>
    </source>
</evidence>
<evidence type="ECO:0000259" key="2">
    <source>
        <dbReference type="Pfam" id="PF13786"/>
    </source>
</evidence>
<dbReference type="InterPro" id="IPR040680">
    <property type="entry name" value="DUF5643"/>
</dbReference>
<evidence type="ECO:0000313" key="5">
    <source>
        <dbReference type="Proteomes" id="UP000535491"/>
    </source>
</evidence>
<dbReference type="AlphaFoldDB" id="A0A7W1WSM7"/>
<keyword evidence="5" id="KW-1185">Reference proteome</keyword>
<proteinExistence type="predicted"/>
<dbReference type="InterPro" id="IPR025436">
    <property type="entry name" value="DUF4179"/>
</dbReference>
<dbReference type="Pfam" id="PF18705">
    <property type="entry name" value="DUF5643"/>
    <property type="match status" value="1"/>
</dbReference>
<dbReference type="Proteomes" id="UP000535491">
    <property type="component" value="Unassembled WGS sequence"/>
</dbReference>
<gene>
    <name evidence="4" type="ORF">H1191_13470</name>
</gene>
<keyword evidence="1" id="KW-0472">Membrane</keyword>
<accession>A0A7W1WSM7</accession>
<evidence type="ECO:0000256" key="1">
    <source>
        <dbReference type="SAM" id="Phobius"/>
    </source>
</evidence>
<dbReference type="RefSeq" id="WP_181752636.1">
    <property type="nucleotide sequence ID" value="NZ_JACEIQ010000014.1"/>
</dbReference>
<name>A0A7W1WSM7_9BACL</name>
<protein>
    <submittedName>
        <fullName evidence="4">DUF4179 domain-containing protein</fullName>
    </submittedName>
</protein>
<comment type="caution">
    <text evidence="4">The sequence shown here is derived from an EMBL/GenBank/DDBJ whole genome shotgun (WGS) entry which is preliminary data.</text>
</comment>
<dbReference type="Gene3D" id="2.60.40.1630">
    <property type="entry name" value="bacillus anthracis domain"/>
    <property type="match status" value="1"/>
</dbReference>
<reference evidence="4 5" key="1">
    <citation type="submission" date="2020-07" db="EMBL/GenBank/DDBJ databases">
        <authorList>
            <person name="Feng H."/>
        </authorList>
    </citation>
    <scope>NUCLEOTIDE SEQUENCE [LARGE SCALE GENOMIC DNA]</scope>
    <source>
        <strain evidence="5">s-10</strain>
    </source>
</reference>
<feature type="transmembrane region" description="Helical" evidence="1">
    <location>
        <begin position="48"/>
        <end position="68"/>
    </location>
</feature>
<keyword evidence="1" id="KW-0812">Transmembrane</keyword>